<dbReference type="SUPFAM" id="SSF82708">
    <property type="entry name" value="R3H domain"/>
    <property type="match status" value="1"/>
</dbReference>
<protein>
    <recommendedName>
        <fullName evidence="1">R3H-associated N-terminal domain-containing protein</fullName>
    </recommendedName>
</protein>
<proteinExistence type="predicted"/>
<organism evidence="2">
    <name type="scientific">Sesamum latifolium</name>
    <dbReference type="NCBI Taxonomy" id="2727402"/>
    <lineage>
        <taxon>Eukaryota</taxon>
        <taxon>Viridiplantae</taxon>
        <taxon>Streptophyta</taxon>
        <taxon>Embryophyta</taxon>
        <taxon>Tracheophyta</taxon>
        <taxon>Spermatophyta</taxon>
        <taxon>Magnoliopsida</taxon>
        <taxon>eudicotyledons</taxon>
        <taxon>Gunneridae</taxon>
        <taxon>Pentapetalae</taxon>
        <taxon>asterids</taxon>
        <taxon>lamiids</taxon>
        <taxon>Lamiales</taxon>
        <taxon>Pedaliaceae</taxon>
        <taxon>Sesamum</taxon>
    </lineage>
</organism>
<accession>A0AAW2Y1E6</accession>
<comment type="caution">
    <text evidence="2">The sequence shown here is derived from an EMBL/GenBank/DDBJ whole genome shotgun (WGS) entry which is preliminary data.</text>
</comment>
<dbReference type="CDD" id="cd02325">
    <property type="entry name" value="R3H"/>
    <property type="match status" value="1"/>
</dbReference>
<sequence length="373" mass="42108">MATPEILQTEQDLLMYATLFENSEDGNVKSRGMEIEKKIEFLEGLAGRVSNRRSRRWLNDRLLMELVPRLNAEEIRGLFAPPPWGDDVPPSPFCMTNVGEWDNFRNIDMDKEASIMKSLESSSAKRRDRLDADKVAALTAWHRVDSRTREALRRCYLSDLINGYEECIRAFVKDRGNGDVLVLHVQDPFHRLLLHGVCEFYNLVSTTVTEPKGSESSKTTRIKKKQSVSADLPNITLSNFLKMAKEGFCRVEFSTSSGLLTARRITDTTAPQPLFSIELNFPVLPLAEHDTCEIPTVSKILNAPVTVEIKKTTLENYLFVVVPSGEAVEEVEAEMDGVRKYPARGIINCNRTCSIRIRVRLLYPLLLPESGSG</sequence>
<name>A0AAW2Y1E6_9LAMI</name>
<reference evidence="2" key="2">
    <citation type="journal article" date="2024" name="Plant">
        <title>Genomic evolution and insights into agronomic trait innovations of Sesamum species.</title>
        <authorList>
            <person name="Miao H."/>
            <person name="Wang L."/>
            <person name="Qu L."/>
            <person name="Liu H."/>
            <person name="Sun Y."/>
            <person name="Le M."/>
            <person name="Wang Q."/>
            <person name="Wei S."/>
            <person name="Zheng Y."/>
            <person name="Lin W."/>
            <person name="Duan Y."/>
            <person name="Cao H."/>
            <person name="Xiong S."/>
            <person name="Wang X."/>
            <person name="Wei L."/>
            <person name="Li C."/>
            <person name="Ma Q."/>
            <person name="Ju M."/>
            <person name="Zhao R."/>
            <person name="Li G."/>
            <person name="Mu C."/>
            <person name="Tian Q."/>
            <person name="Mei H."/>
            <person name="Zhang T."/>
            <person name="Gao T."/>
            <person name="Zhang H."/>
        </authorList>
    </citation>
    <scope>NUCLEOTIDE SEQUENCE</scope>
    <source>
        <strain evidence="2">KEN1</strain>
    </source>
</reference>
<evidence type="ECO:0000313" key="2">
    <source>
        <dbReference type="EMBL" id="KAL0459553.1"/>
    </source>
</evidence>
<gene>
    <name evidence="2" type="ORF">Slati_0582500</name>
</gene>
<dbReference type="PANTHER" id="PTHR32019:SF2">
    <property type="entry name" value="R3H DOMAIN-CONTAINING PROTEIN 4"/>
    <property type="match status" value="1"/>
</dbReference>
<dbReference type="Pfam" id="PF13902">
    <property type="entry name" value="R3H-assoc"/>
    <property type="match status" value="1"/>
</dbReference>
<dbReference type="InterPro" id="IPR036867">
    <property type="entry name" value="R3H_dom_sf"/>
</dbReference>
<dbReference type="EMBL" id="JACGWN010000002">
    <property type="protein sequence ID" value="KAL0459553.1"/>
    <property type="molecule type" value="Genomic_DNA"/>
</dbReference>
<evidence type="ECO:0000259" key="1">
    <source>
        <dbReference type="Pfam" id="PF13902"/>
    </source>
</evidence>
<reference evidence="2" key="1">
    <citation type="submission" date="2020-06" db="EMBL/GenBank/DDBJ databases">
        <authorList>
            <person name="Li T."/>
            <person name="Hu X."/>
            <person name="Zhang T."/>
            <person name="Song X."/>
            <person name="Zhang H."/>
            <person name="Dai N."/>
            <person name="Sheng W."/>
            <person name="Hou X."/>
            <person name="Wei L."/>
        </authorList>
    </citation>
    <scope>NUCLEOTIDE SEQUENCE</scope>
    <source>
        <strain evidence="2">KEN1</strain>
        <tissue evidence="2">Leaf</tissue>
    </source>
</reference>
<feature type="domain" description="R3H-associated N-terminal" evidence="1">
    <location>
        <begin position="34"/>
        <end position="154"/>
    </location>
</feature>
<dbReference type="GO" id="GO:0003676">
    <property type="term" value="F:nucleic acid binding"/>
    <property type="evidence" value="ECO:0007669"/>
    <property type="project" value="InterPro"/>
</dbReference>
<dbReference type="InterPro" id="IPR039629">
    <property type="entry name" value="R3HDM4"/>
</dbReference>
<dbReference type="AlphaFoldDB" id="A0AAW2Y1E6"/>
<dbReference type="InterPro" id="IPR025952">
    <property type="entry name" value="R3H-assoc_dom"/>
</dbReference>
<dbReference type="PANTHER" id="PTHR32019">
    <property type="entry name" value="R3H DOMAIN-CONTAINING PROTEIN 4"/>
    <property type="match status" value="1"/>
</dbReference>